<keyword evidence="1" id="KW-0472">Membrane</keyword>
<dbReference type="RefSeq" id="XP_022384071.1">
    <property type="nucleotide sequence ID" value="XM_022537736.1"/>
</dbReference>
<dbReference type="GeneID" id="34453998"/>
<organism evidence="3 4">
    <name type="scientific">Aspergillus bombycis</name>
    <dbReference type="NCBI Taxonomy" id="109264"/>
    <lineage>
        <taxon>Eukaryota</taxon>
        <taxon>Fungi</taxon>
        <taxon>Dikarya</taxon>
        <taxon>Ascomycota</taxon>
        <taxon>Pezizomycotina</taxon>
        <taxon>Eurotiomycetes</taxon>
        <taxon>Eurotiomycetidae</taxon>
        <taxon>Eurotiales</taxon>
        <taxon>Aspergillaceae</taxon>
        <taxon>Aspergillus</taxon>
    </lineage>
</organism>
<comment type="caution">
    <text evidence="3">The sequence shown here is derived from an EMBL/GenBank/DDBJ whole genome shotgun (WGS) entry which is preliminary data.</text>
</comment>
<evidence type="ECO:0000256" key="2">
    <source>
        <dbReference type="SAM" id="SignalP"/>
    </source>
</evidence>
<reference evidence="3 4" key="1">
    <citation type="journal article" date="2016" name="Genome Biol. Evol.">
        <title>Draft genome sequence of an aflatoxigenic Aspergillus species, A. bombycis.</title>
        <authorList>
            <person name="Moore G.G."/>
            <person name="Mack B.M."/>
            <person name="Beltz S.B."/>
            <person name="Gilbert M.K."/>
        </authorList>
    </citation>
    <scope>NUCLEOTIDE SEQUENCE [LARGE SCALE GENOMIC DNA]</scope>
    <source>
        <strain evidence="4">NRRL 26010</strain>
    </source>
</reference>
<keyword evidence="2" id="KW-0732">Signal</keyword>
<accession>A0A1F7ZLN3</accession>
<proteinExistence type="predicted"/>
<keyword evidence="1" id="KW-1133">Transmembrane helix</keyword>
<keyword evidence="4" id="KW-1185">Reference proteome</keyword>
<dbReference type="STRING" id="109264.A0A1F7ZLN3"/>
<sequence length="106" mass="10982">MVQLAALSVAVLASLAPLAAAKNCKTGLNYCGFVLTSIGLLTWFFVSGNYDSQIAVALQAANQPTDDLHFRESLFHCNGGGNGDISFSTYCDGGCQDGGSGNSDHC</sequence>
<dbReference type="AlphaFoldDB" id="A0A1F7ZLN3"/>
<evidence type="ECO:0000313" key="3">
    <source>
        <dbReference type="EMBL" id="OGM40354.1"/>
    </source>
</evidence>
<evidence type="ECO:0000256" key="1">
    <source>
        <dbReference type="SAM" id="Phobius"/>
    </source>
</evidence>
<feature type="chain" id="PRO_5009533956" evidence="2">
    <location>
        <begin position="22"/>
        <end position="106"/>
    </location>
</feature>
<dbReference type="Proteomes" id="UP000179179">
    <property type="component" value="Unassembled WGS sequence"/>
</dbReference>
<keyword evidence="1" id="KW-0812">Transmembrane</keyword>
<evidence type="ECO:0000313" key="4">
    <source>
        <dbReference type="Proteomes" id="UP000179179"/>
    </source>
</evidence>
<dbReference type="EMBL" id="LYCR01000147">
    <property type="protein sequence ID" value="OGM40354.1"/>
    <property type="molecule type" value="Genomic_DNA"/>
</dbReference>
<dbReference type="OrthoDB" id="4186099at2759"/>
<protein>
    <submittedName>
        <fullName evidence="3">Maltose permease</fullName>
    </submittedName>
</protein>
<name>A0A1F7ZLN3_9EURO</name>
<feature type="transmembrane region" description="Helical" evidence="1">
    <location>
        <begin position="30"/>
        <end position="46"/>
    </location>
</feature>
<feature type="signal peptide" evidence="2">
    <location>
        <begin position="1"/>
        <end position="21"/>
    </location>
</feature>
<gene>
    <name evidence="3" type="ORF">ABOM_010608</name>
</gene>